<dbReference type="Proteomes" id="UP001143981">
    <property type="component" value="Unassembled WGS sequence"/>
</dbReference>
<feature type="non-terminal residue" evidence="2">
    <location>
        <position position="301"/>
    </location>
</feature>
<accession>A0A9W7YAI1</accession>
<reference evidence="2" key="1">
    <citation type="submission" date="2022-07" db="EMBL/GenBank/DDBJ databases">
        <title>Phylogenomic reconstructions and comparative analyses of Kickxellomycotina fungi.</title>
        <authorList>
            <person name="Reynolds N.K."/>
            <person name="Stajich J.E."/>
            <person name="Barry K."/>
            <person name="Grigoriev I.V."/>
            <person name="Crous P."/>
            <person name="Smith M.E."/>
        </authorList>
    </citation>
    <scope>NUCLEOTIDE SEQUENCE</scope>
    <source>
        <strain evidence="2">BCRC 34381</strain>
    </source>
</reference>
<name>A0A9W7YAI1_9FUNG</name>
<organism evidence="2 3">
    <name type="scientific">Coemansia biformis</name>
    <dbReference type="NCBI Taxonomy" id="1286918"/>
    <lineage>
        <taxon>Eukaryota</taxon>
        <taxon>Fungi</taxon>
        <taxon>Fungi incertae sedis</taxon>
        <taxon>Zoopagomycota</taxon>
        <taxon>Kickxellomycotina</taxon>
        <taxon>Kickxellomycetes</taxon>
        <taxon>Kickxellales</taxon>
        <taxon>Kickxellaceae</taxon>
        <taxon>Coemansia</taxon>
    </lineage>
</organism>
<evidence type="ECO:0000256" key="1">
    <source>
        <dbReference type="SAM" id="MobiDB-lite"/>
    </source>
</evidence>
<feature type="region of interest" description="Disordered" evidence="1">
    <location>
        <begin position="69"/>
        <end position="88"/>
    </location>
</feature>
<keyword evidence="3" id="KW-1185">Reference proteome</keyword>
<feature type="compositionally biased region" description="Low complexity" evidence="1">
    <location>
        <begin position="69"/>
        <end position="83"/>
    </location>
</feature>
<dbReference type="EMBL" id="JANBOI010001186">
    <property type="protein sequence ID" value="KAJ1727199.1"/>
    <property type="molecule type" value="Genomic_DNA"/>
</dbReference>
<comment type="caution">
    <text evidence="2">The sequence shown here is derived from an EMBL/GenBank/DDBJ whole genome shotgun (WGS) entry which is preliminary data.</text>
</comment>
<gene>
    <name evidence="2" type="ORF">LPJ61_004704</name>
</gene>
<sequence length="301" mass="29287">MSPPYSAQNGSPQLDAAKARLAPIDQMPLQQHHFAEALRALSPMLAADVYSFGSRSPAGCGGGLSPAWSVSSASNNGDGSASAPPGPLSVTHSPYADAAGRHSSALLGCAVHEAMFPALVPTALDAATSAIADALLAGDGACSVVGDTVGAPVGTATHAPSVPATADAALDGWLQQFVNAEAIDCAGARRSCAPDMYLEAMPAPGGSLDALCPGSLAATAASAPGLLAATPADGSPARSPSAAYMGLFDESTVAAIASAVSSTLSPDMLASVLSSASGFCAPLAAAAPSASEIGMLAALPF</sequence>
<evidence type="ECO:0000313" key="3">
    <source>
        <dbReference type="Proteomes" id="UP001143981"/>
    </source>
</evidence>
<dbReference type="OrthoDB" id="5587678at2759"/>
<proteinExistence type="predicted"/>
<evidence type="ECO:0000313" key="2">
    <source>
        <dbReference type="EMBL" id="KAJ1727199.1"/>
    </source>
</evidence>
<dbReference type="AlphaFoldDB" id="A0A9W7YAI1"/>
<protein>
    <submittedName>
        <fullName evidence="2">Uncharacterized protein</fullName>
    </submittedName>
</protein>